<evidence type="ECO:0000313" key="3">
    <source>
        <dbReference type="EMBL" id="AQV93060.1"/>
    </source>
</evidence>
<dbReference type="AlphaFoldDB" id="A0A1U9UKD8"/>
<dbReference type="InterPro" id="IPR004291">
    <property type="entry name" value="Transposase_IS66_central"/>
</dbReference>
<accession>A0A1U9UKD8</accession>
<evidence type="ECO:0000313" key="4">
    <source>
        <dbReference type="Proteomes" id="UP000189627"/>
    </source>
</evidence>
<gene>
    <name evidence="3" type="ORF">BJN34_04010</name>
</gene>
<dbReference type="KEGG" id="cuh:BJN34_04010"/>
<dbReference type="PANTHER" id="PTHR33678">
    <property type="entry name" value="BLL1576 PROTEIN"/>
    <property type="match status" value="1"/>
</dbReference>
<feature type="domain" description="Transposase IS66 central" evidence="2">
    <location>
        <begin position="364"/>
        <end position="489"/>
    </location>
</feature>
<dbReference type="OrthoDB" id="8948837at2"/>
<sequence length="539" mass="61455">MKKKLVAPYIAEVERTPAVLKVLAWGEGLVELIHRLVENAGHMKDEVAVLKGEKKRPTFKPSRMHEEAGKASEANRQQQGKPARRRGSPARSKTGQLKIACEQVIQPAESIPSGSRFKGYRDFVVQDLVIGTRNTRYRLARWQTPDGQTLTGQLPRALAGSHFGATLVSYVLYQYHHCHVTQPLLCEQLREWGIEISSGQMNALLQEDKERFHEEKDGLLSTGLALSAYVTVDDTGTRHQGRNGYVTHIGNEHFCWFKSTSTKSRINFLELLAAGHGYQVNDEALAYMKKHELPQVFVEGLRQHEWVSFANQSAWLSHLDSLGMDVTRHRNIATEGSLLGSLRRRGVAQDLAIISDDAGQFNVLIHGLCWIHAERLVHKLLPLNDLHREDIARVRSDIWSLYADLKEYKQNPTLQRKAELQQRFDAVFLQKTRYATLDRLLRRIHKNKSELLLVLERPEIPLHTNGSERDIRDHVKKQKISGGTRSELGRLCRDTFSSLKKTCRKLGISFWDYLADRISHTNQIPLLPHVLEQRIALST</sequence>
<dbReference type="InterPro" id="IPR052344">
    <property type="entry name" value="Transposase-related"/>
</dbReference>
<feature type="region of interest" description="Disordered" evidence="1">
    <location>
        <begin position="53"/>
        <end position="96"/>
    </location>
</feature>
<proteinExistence type="predicted"/>
<dbReference type="RefSeq" id="WP_078195468.1">
    <property type="nucleotide sequence ID" value="NZ_CP017757.2"/>
</dbReference>
<evidence type="ECO:0000259" key="2">
    <source>
        <dbReference type="Pfam" id="PF03050"/>
    </source>
</evidence>
<evidence type="ECO:0000256" key="1">
    <source>
        <dbReference type="SAM" id="MobiDB-lite"/>
    </source>
</evidence>
<dbReference type="Proteomes" id="UP000189627">
    <property type="component" value="Chromosome 1"/>
</dbReference>
<dbReference type="Pfam" id="PF03050">
    <property type="entry name" value="DDE_Tnp_IS66"/>
    <property type="match status" value="1"/>
</dbReference>
<name>A0A1U9UKD8_CUPNE</name>
<reference evidence="4" key="1">
    <citation type="submission" date="2017-02" db="EMBL/GenBank/DDBJ databases">
        <title>Complete genome sequence of Cupriavidus necator strain NH9, a 3-chlorobenzoate degrader.</title>
        <authorList>
            <person name="Moriuchi R."/>
            <person name="Dohra H."/>
            <person name="Ogawa N."/>
        </authorList>
    </citation>
    <scope>NUCLEOTIDE SEQUENCE [LARGE SCALE GENOMIC DNA]</scope>
    <source>
        <strain evidence="4">NH9</strain>
    </source>
</reference>
<protein>
    <recommendedName>
        <fullName evidence="2">Transposase IS66 central domain-containing protein</fullName>
    </recommendedName>
</protein>
<organism evidence="3 4">
    <name type="scientific">Cupriavidus necator</name>
    <name type="common">Alcaligenes eutrophus</name>
    <name type="synonym">Ralstonia eutropha</name>
    <dbReference type="NCBI Taxonomy" id="106590"/>
    <lineage>
        <taxon>Bacteria</taxon>
        <taxon>Pseudomonadati</taxon>
        <taxon>Pseudomonadota</taxon>
        <taxon>Betaproteobacteria</taxon>
        <taxon>Burkholderiales</taxon>
        <taxon>Burkholderiaceae</taxon>
        <taxon>Cupriavidus</taxon>
    </lineage>
</organism>
<dbReference type="EMBL" id="CP017757">
    <property type="protein sequence ID" value="AQV93060.1"/>
    <property type="molecule type" value="Genomic_DNA"/>
</dbReference>